<keyword evidence="2" id="KW-0720">Serine protease</keyword>
<accession>A0ABP7UGT0</accession>
<dbReference type="EMBL" id="BAABDK010000025">
    <property type="protein sequence ID" value="GAA4043098.1"/>
    <property type="molecule type" value="Genomic_DNA"/>
</dbReference>
<sequence length="688" mass="73926">MKNLSSWHLALLWLLLLPTATLRAQQRPFELGDLAKMTGLADPQFSPDGKSIALVVTTPDYAEDRFLTSLLLVNPATGEQRPLVAGRLGLTQPRWSPNGQELAYLVKTGAGKDSVPQLFVQALRGGEPRRLTNARKGVQHYAWRPDGAALAYVTADKPSNAAGPPEKGYDAFEVGNNDLFLGAAPTSSHIWLVPAAGGAATRLTSGAWSLPVTIPPGAPASPLSWSADGKSLAFVQVTGPYSGDGNTRTVQVLNVADGKVRPLTGRKKLEGYPTFSPDGSQVSYWYPRQGNTNNINEIWVAPVAGGEGRNLTPALDRDVFRTIWMPDGKNLLLGGLDGNRTSLWLQPLKGGAASKLNLGSVSPNWGFWVEVAVSRTGALAFIGTDPGHPAELYYMASTTAAPKALTDFHKEVRSLQLGKAQTLTWQSDGVTNDGELTYPANYTAGKTYPLVLVIHGGPTAASTATFSAQAQLFAGRGYFVFEPNYRGSDNLGNAYKAAITQDAGAGPGRDVMAGLAQLKRGGMVDTNRIGVSGWSYGGYMTVWLLGHYPAQWKAAVAGAAVTDWLDQYNLGDSNVQRATAIGPSPWLSEANFQNYREQSPITLAGRIRTPTLILANTGDPRVPVTQSYKLFHALKDNGVVTKFIAWPVPAHNASDPVRQRERNRFWLEWMDTYLQPGKTAEAGKSGSN</sequence>
<gene>
    <name evidence="4" type="ORF">GCM10022409_31330</name>
</gene>
<dbReference type="Pfam" id="PF00326">
    <property type="entry name" value="Peptidase_S9"/>
    <property type="match status" value="1"/>
</dbReference>
<evidence type="ECO:0000259" key="3">
    <source>
        <dbReference type="Pfam" id="PF00326"/>
    </source>
</evidence>
<reference evidence="5" key="1">
    <citation type="journal article" date="2019" name="Int. J. Syst. Evol. Microbiol.">
        <title>The Global Catalogue of Microorganisms (GCM) 10K type strain sequencing project: providing services to taxonomists for standard genome sequencing and annotation.</title>
        <authorList>
            <consortium name="The Broad Institute Genomics Platform"/>
            <consortium name="The Broad Institute Genome Sequencing Center for Infectious Disease"/>
            <person name="Wu L."/>
            <person name="Ma J."/>
        </authorList>
    </citation>
    <scope>NUCLEOTIDE SEQUENCE [LARGE SCALE GENOMIC DNA]</scope>
    <source>
        <strain evidence="5">JCM 17225</strain>
    </source>
</reference>
<name>A0ABP7UGT0_9BACT</name>
<organism evidence="4 5">
    <name type="scientific">Hymenobacter glaciei</name>
    <dbReference type="NCBI Taxonomy" id="877209"/>
    <lineage>
        <taxon>Bacteria</taxon>
        <taxon>Pseudomonadati</taxon>
        <taxon>Bacteroidota</taxon>
        <taxon>Cytophagia</taxon>
        <taxon>Cytophagales</taxon>
        <taxon>Hymenobacteraceae</taxon>
        <taxon>Hymenobacter</taxon>
    </lineage>
</organism>
<keyword evidence="5" id="KW-1185">Reference proteome</keyword>
<dbReference type="PANTHER" id="PTHR42776">
    <property type="entry name" value="SERINE PEPTIDASE S9 FAMILY MEMBER"/>
    <property type="match status" value="1"/>
</dbReference>
<dbReference type="Gene3D" id="2.120.10.30">
    <property type="entry name" value="TolB, C-terminal domain"/>
    <property type="match status" value="2"/>
</dbReference>
<dbReference type="InterPro" id="IPR029058">
    <property type="entry name" value="AB_hydrolase_fold"/>
</dbReference>
<dbReference type="InterPro" id="IPR001375">
    <property type="entry name" value="Peptidase_S9_cat"/>
</dbReference>
<dbReference type="InterPro" id="IPR011042">
    <property type="entry name" value="6-blade_b-propeller_TolB-like"/>
</dbReference>
<dbReference type="Gene3D" id="3.40.50.1820">
    <property type="entry name" value="alpha/beta hydrolase"/>
    <property type="match status" value="1"/>
</dbReference>
<dbReference type="Proteomes" id="UP001501469">
    <property type="component" value="Unassembled WGS sequence"/>
</dbReference>
<dbReference type="SUPFAM" id="SSF53474">
    <property type="entry name" value="alpha/beta-Hydrolases"/>
    <property type="match status" value="1"/>
</dbReference>
<evidence type="ECO:0000256" key="1">
    <source>
        <dbReference type="ARBA" id="ARBA00022801"/>
    </source>
</evidence>
<proteinExistence type="predicted"/>
<dbReference type="Pfam" id="PF07676">
    <property type="entry name" value="PD40"/>
    <property type="match status" value="1"/>
</dbReference>
<dbReference type="RefSeq" id="WP_345056368.1">
    <property type="nucleotide sequence ID" value="NZ_BAABDK010000025.1"/>
</dbReference>
<evidence type="ECO:0000256" key="2">
    <source>
        <dbReference type="ARBA" id="ARBA00022825"/>
    </source>
</evidence>
<dbReference type="InterPro" id="IPR011659">
    <property type="entry name" value="WD40"/>
</dbReference>
<comment type="caution">
    <text evidence="4">The sequence shown here is derived from an EMBL/GenBank/DDBJ whole genome shotgun (WGS) entry which is preliminary data.</text>
</comment>
<keyword evidence="1" id="KW-0378">Hydrolase</keyword>
<evidence type="ECO:0000313" key="5">
    <source>
        <dbReference type="Proteomes" id="UP001501469"/>
    </source>
</evidence>
<keyword evidence="2" id="KW-0645">Protease</keyword>
<dbReference type="PANTHER" id="PTHR42776:SF27">
    <property type="entry name" value="DIPEPTIDYL PEPTIDASE FAMILY MEMBER 6"/>
    <property type="match status" value="1"/>
</dbReference>
<protein>
    <submittedName>
        <fullName evidence="4">S9 family peptidase</fullName>
    </submittedName>
</protein>
<dbReference type="SUPFAM" id="SSF82171">
    <property type="entry name" value="DPP6 N-terminal domain-like"/>
    <property type="match status" value="1"/>
</dbReference>
<feature type="domain" description="Peptidase S9 prolyl oligopeptidase catalytic" evidence="3">
    <location>
        <begin position="465"/>
        <end position="675"/>
    </location>
</feature>
<evidence type="ECO:0000313" key="4">
    <source>
        <dbReference type="EMBL" id="GAA4043098.1"/>
    </source>
</evidence>